<dbReference type="EMBL" id="SNRX01000030">
    <property type="protein sequence ID" value="KAA6301077.1"/>
    <property type="molecule type" value="Genomic_DNA"/>
</dbReference>
<comment type="cofactor">
    <cofactor evidence="1">
        <name>Ca(2+)</name>
        <dbReference type="ChEBI" id="CHEBI:29108"/>
    </cofactor>
</comment>
<dbReference type="InterPro" id="IPR012970">
    <property type="entry name" value="Lyase_8_alpha_N"/>
</dbReference>
<dbReference type="InterPro" id="IPR008929">
    <property type="entry name" value="Chondroitin_lyas"/>
</dbReference>
<evidence type="ECO:0000313" key="14">
    <source>
        <dbReference type="EMBL" id="KAA6301077.1"/>
    </source>
</evidence>
<evidence type="ECO:0000256" key="2">
    <source>
        <dbReference type="ARBA" id="ARBA00004613"/>
    </source>
</evidence>
<dbReference type="PANTHER" id="PTHR38481:SF1">
    <property type="entry name" value="HYALURONATE LYASE"/>
    <property type="match status" value="1"/>
</dbReference>
<dbReference type="InterPro" id="IPR011071">
    <property type="entry name" value="Lyase_8-like_C"/>
</dbReference>
<dbReference type="InterPro" id="IPR011013">
    <property type="entry name" value="Gal_mutarotase_sf_dom"/>
</dbReference>
<keyword evidence="5" id="KW-0964">Secreted</keyword>
<comment type="similarity">
    <text evidence="3">Belongs to the polysaccharide lyase 8 family.</text>
</comment>
<dbReference type="PANTHER" id="PTHR38481">
    <property type="entry name" value="HYALURONATE LYASE"/>
    <property type="match status" value="1"/>
</dbReference>
<keyword evidence="6" id="KW-0732">Signal</keyword>
<dbReference type="InterPro" id="IPR014718">
    <property type="entry name" value="GH-type_carb-bd"/>
</dbReference>
<evidence type="ECO:0000256" key="7">
    <source>
        <dbReference type="ARBA" id="ARBA00022837"/>
    </source>
</evidence>
<dbReference type="GO" id="GO:0030246">
    <property type="term" value="F:carbohydrate binding"/>
    <property type="evidence" value="ECO:0007669"/>
    <property type="project" value="InterPro"/>
</dbReference>
<dbReference type="SUPFAM" id="SSF49863">
    <property type="entry name" value="Hyaluronate lyase-like, C-terminal domain"/>
    <property type="match status" value="1"/>
</dbReference>
<dbReference type="AlphaFoldDB" id="A0A5M8NX65"/>
<dbReference type="InterPro" id="IPR004103">
    <property type="entry name" value="Lyase_8_C"/>
</dbReference>
<evidence type="ECO:0000256" key="3">
    <source>
        <dbReference type="ARBA" id="ARBA00006699"/>
    </source>
</evidence>
<evidence type="ECO:0000256" key="9">
    <source>
        <dbReference type="PIRSR" id="PIRSR638970-1"/>
    </source>
</evidence>
<dbReference type="InterPro" id="IPR003159">
    <property type="entry name" value="Lyase_8_central_dom"/>
</dbReference>
<dbReference type="NCBIfam" id="NF033679">
    <property type="entry name" value="DNRLRE_dom"/>
    <property type="match status" value="1"/>
</dbReference>
<feature type="active site" evidence="9">
    <location>
        <position position="445"/>
    </location>
</feature>
<dbReference type="Proteomes" id="UP000324575">
    <property type="component" value="Unassembled WGS sequence"/>
</dbReference>
<keyword evidence="7" id="KW-0106">Calcium</keyword>
<dbReference type="GO" id="GO:0030341">
    <property type="term" value="F:chondroitin AC lyase activity"/>
    <property type="evidence" value="ECO:0007669"/>
    <property type="project" value="UniProtKB-EC"/>
</dbReference>
<evidence type="ECO:0000256" key="8">
    <source>
        <dbReference type="ARBA" id="ARBA00023239"/>
    </source>
</evidence>
<evidence type="ECO:0000256" key="1">
    <source>
        <dbReference type="ARBA" id="ARBA00001913"/>
    </source>
</evidence>
<dbReference type="Pfam" id="PF02884">
    <property type="entry name" value="Lyase_8_C"/>
    <property type="match status" value="1"/>
</dbReference>
<keyword evidence="8 14" id="KW-0456">Lyase</keyword>
<protein>
    <submittedName>
        <fullName evidence="14">Chondroitinase-AC</fullName>
        <ecNumber evidence="14">4.2.2.5</ecNumber>
    </submittedName>
</protein>
<name>A0A5M8NX65_9BACT</name>
<dbReference type="SUPFAM" id="SSF48230">
    <property type="entry name" value="Chondroitin AC/alginate lyase"/>
    <property type="match status" value="1"/>
</dbReference>
<dbReference type="GO" id="GO:0005975">
    <property type="term" value="P:carbohydrate metabolic process"/>
    <property type="evidence" value="ECO:0007669"/>
    <property type="project" value="InterPro"/>
</dbReference>
<evidence type="ECO:0000256" key="4">
    <source>
        <dbReference type="ARBA" id="ARBA00011245"/>
    </source>
</evidence>
<feature type="domain" description="Polysaccharide lyase family 8 central" evidence="10">
    <location>
        <begin position="562"/>
        <end position="830"/>
    </location>
</feature>
<feature type="domain" description="Carbohydrate-binding module family 96" evidence="13">
    <location>
        <begin position="38"/>
        <end position="209"/>
    </location>
</feature>
<comment type="caution">
    <text evidence="14">The sequence shown here is derived from an EMBL/GenBank/DDBJ whole genome shotgun (WGS) entry which is preliminary data.</text>
</comment>
<evidence type="ECO:0000256" key="5">
    <source>
        <dbReference type="ARBA" id="ARBA00022525"/>
    </source>
</evidence>
<feature type="active site" evidence="9">
    <location>
        <position position="508"/>
    </location>
</feature>
<evidence type="ECO:0000259" key="10">
    <source>
        <dbReference type="Pfam" id="PF02278"/>
    </source>
</evidence>
<dbReference type="EC" id="4.2.2.5" evidence="14"/>
<dbReference type="InterPro" id="IPR038970">
    <property type="entry name" value="Lyase_8"/>
</dbReference>
<dbReference type="Pfam" id="PF24517">
    <property type="entry name" value="CBM96"/>
    <property type="match status" value="1"/>
</dbReference>
<dbReference type="Pfam" id="PF02278">
    <property type="entry name" value="Lyase_8"/>
    <property type="match status" value="1"/>
</dbReference>
<evidence type="ECO:0000259" key="12">
    <source>
        <dbReference type="Pfam" id="PF08124"/>
    </source>
</evidence>
<sequence length="1006" mass="111203">MRKLFAFVYAISIALTVVPSVEAKVWYVGNWTGKPTAESTLKVTEDTQVRGGATADQSFPFEKSMLVQKGSANAQGEAFLRFPLTGLANVAATDTVGKVEITLYLAYAGKACNDIALQVFPVTSAWNSTTLTWNNKGNLVYGNTAVAQSQGGIADPTSTAKRVNEPLTFDITKYALEARAQELNEISLVIRCNNAVSYGYVQFYTMDDDNATQHPTIRSYVYKKSDWIKETLYDVDDPSEAMFNLLLNRIRTDNEGKKNPAALSASVTSHLTKYATNGSFSDVNYASTERTDWVPLDHVDRLSDFVFAYTLPGSNYYENDDLYQKIVNALQYWYDRNPYCSNWWYNQIAEPQRLGILMIQMRKGKQKLPLDLVNLTIDRMRADGGNPASQTGANKTDVALHWLYRACLTADASLLSTTLAQGYDGLKYVSTTAEGLQVDGSNFQHSTQLYIGGYGDEFIKGVTMFAMYTAGTQYALSGDKLAILSRFVRETWLQVIRGQYMMWSVSGRGILSRKGESLKQGAASYIDRMLSIDPDHADEYRAAIKRMRAQEPADYQAPNRNTHYYIGDYTLHNRKDYTFDVRLVSTRTKHIEYGNGENLKTFFASDGCTNIAVNGNEYKEIFPVWNWTRIPGITCPQVSRIPLSKSDWQQPGTSTFAGAVSDSLYAATGYSYTGAYTGNSAKKGYFFFDDEIVCLGSDITSTIPSNDYVTSGTASFITSASQFDINTTVNQCLLDGNITVSSNGIKSNVTEKGDHPYLTAPDWVLHDSVGYVFPSGGNISISNKTQSGNWYDINTTGENKSVSADVFTLWMNHGKAANKAQYAYIVVPNKKTTAEMDAYTASQNIEIMANTDSVQVVYHKGLGIRSMIFYKAATFEGNDMAVKVNRACALLFKDKGDCFTMHVADPAQSQAAIKVSTRIPARATEWTETNCNFTGTGANAGASKVYTIIPTPVSGQAIAPVNDPVTNISYYNLTGQPVQPAHTSIYIVKKTHLSNRVTTTKEFIIK</sequence>
<comment type="subcellular location">
    <subcellularLocation>
        <location evidence="2">Secreted</location>
    </subcellularLocation>
</comment>
<reference evidence="14 15" key="1">
    <citation type="submission" date="2019-03" db="EMBL/GenBank/DDBJ databases">
        <title>Single cell metagenomics reveals metabolic interactions within the superorganism composed of flagellate Streblomastix strix and complex community of Bacteroidetes bacteria on its surface.</title>
        <authorList>
            <person name="Treitli S.C."/>
            <person name="Kolisko M."/>
            <person name="Husnik F."/>
            <person name="Keeling P."/>
            <person name="Hampl V."/>
        </authorList>
    </citation>
    <scope>NUCLEOTIDE SEQUENCE [LARGE SCALE GENOMIC DNA]</scope>
    <source>
        <strain evidence="14">St1</strain>
    </source>
</reference>
<dbReference type="SUPFAM" id="SSF74650">
    <property type="entry name" value="Galactose mutarotase-like"/>
    <property type="match status" value="1"/>
</dbReference>
<feature type="domain" description="Polysaccharide lyase family 8 C-terminal" evidence="11">
    <location>
        <begin position="846"/>
        <end position="913"/>
    </location>
</feature>
<evidence type="ECO:0000259" key="11">
    <source>
        <dbReference type="Pfam" id="PF02884"/>
    </source>
</evidence>
<dbReference type="CDD" id="cd01083">
    <property type="entry name" value="GAG_Lyase"/>
    <property type="match status" value="1"/>
</dbReference>
<dbReference type="Gene3D" id="2.60.220.10">
    <property type="entry name" value="Polysaccharide lyase family 8-like, C-terminal"/>
    <property type="match status" value="1"/>
</dbReference>
<dbReference type="Gene3D" id="2.70.98.10">
    <property type="match status" value="1"/>
</dbReference>
<feature type="domain" description="Polysaccharide lyase 8 N-terminal alpha-helical" evidence="12">
    <location>
        <begin position="274"/>
        <end position="545"/>
    </location>
</feature>
<accession>A0A5M8NX65</accession>
<evidence type="ECO:0000256" key="6">
    <source>
        <dbReference type="ARBA" id="ARBA00022729"/>
    </source>
</evidence>
<feature type="active site" evidence="9">
    <location>
        <position position="454"/>
    </location>
</feature>
<dbReference type="Gene3D" id="1.50.10.100">
    <property type="entry name" value="Chondroitin AC/alginate lyase"/>
    <property type="match status" value="1"/>
</dbReference>
<comment type="subunit">
    <text evidence="4">Monomer.</text>
</comment>
<dbReference type="Pfam" id="PF08124">
    <property type="entry name" value="Lyase_8_N"/>
    <property type="match status" value="1"/>
</dbReference>
<organism evidence="14 15">
    <name type="scientific">Candidatus Ordinivivax streblomastigis</name>
    <dbReference type="NCBI Taxonomy" id="2540710"/>
    <lineage>
        <taxon>Bacteria</taxon>
        <taxon>Pseudomonadati</taxon>
        <taxon>Bacteroidota</taxon>
        <taxon>Bacteroidia</taxon>
        <taxon>Bacteroidales</taxon>
        <taxon>Candidatus Ordinivivax</taxon>
    </lineage>
</organism>
<dbReference type="InterPro" id="IPR055372">
    <property type="entry name" value="CBM96"/>
</dbReference>
<evidence type="ECO:0000259" key="13">
    <source>
        <dbReference type="Pfam" id="PF24517"/>
    </source>
</evidence>
<dbReference type="GO" id="GO:0005576">
    <property type="term" value="C:extracellular region"/>
    <property type="evidence" value="ECO:0007669"/>
    <property type="project" value="UniProtKB-SubCell"/>
</dbReference>
<gene>
    <name evidence="14" type="ORF">EZS26_002793</name>
</gene>
<evidence type="ECO:0000313" key="15">
    <source>
        <dbReference type="Proteomes" id="UP000324575"/>
    </source>
</evidence>
<proteinExistence type="inferred from homology"/>